<keyword evidence="6 7" id="KW-0804">Transcription</keyword>
<evidence type="ECO:0000256" key="3">
    <source>
        <dbReference type="ARBA" id="ARBA00022840"/>
    </source>
</evidence>
<keyword evidence="7" id="KW-0479">Metal-binding</keyword>
<evidence type="ECO:0000256" key="7">
    <source>
        <dbReference type="HAMAP-Rule" id="MF_00440"/>
    </source>
</evidence>
<comment type="similarity">
    <text evidence="7">Belongs to the NrdR family.</text>
</comment>
<organism evidence="9 10">
    <name type="scientific">Candidatus Acidulodesulfobacterium acidiphilum</name>
    <dbReference type="NCBI Taxonomy" id="2597224"/>
    <lineage>
        <taxon>Bacteria</taxon>
        <taxon>Deltaproteobacteria</taxon>
        <taxon>Candidatus Acidulodesulfobacterales</taxon>
        <taxon>Candidatus Acidulodesulfobacterium</taxon>
    </lineage>
</organism>
<dbReference type="GO" id="GO:0005524">
    <property type="term" value="F:ATP binding"/>
    <property type="evidence" value="ECO:0007669"/>
    <property type="project" value="UniProtKB-UniRule"/>
</dbReference>
<sequence>MKCPFCLNDDDKVVDSRISKDGRSTKRKRQCNVCGKRFTTLETVISSSPLIIKKDGRRESFDRQKVLNGLIKACEKRPVPYYNIEEIVISIEKWFEETNLKEIKSEEIGKHVLNKLKNLDAISYVRFASVYLSFKDINELYENVSELIKKKS</sequence>
<dbReference type="HAMAP" id="MF_00440">
    <property type="entry name" value="NrdR"/>
    <property type="match status" value="1"/>
</dbReference>
<dbReference type="PROSITE" id="PS51161">
    <property type="entry name" value="ATP_CONE"/>
    <property type="match status" value="1"/>
</dbReference>
<dbReference type="Pfam" id="PF22811">
    <property type="entry name" value="Zn_ribbon_NrdR"/>
    <property type="match status" value="1"/>
</dbReference>
<keyword evidence="7" id="KW-0863">Zinc-finger</keyword>
<comment type="function">
    <text evidence="7">Negatively regulates transcription of bacterial ribonucleotide reductase nrd genes and operons by binding to NrdR-boxes.</text>
</comment>
<keyword evidence="7" id="KW-0862">Zinc</keyword>
<evidence type="ECO:0000313" key="9">
    <source>
        <dbReference type="EMBL" id="RZV40358.1"/>
    </source>
</evidence>
<evidence type="ECO:0000259" key="8">
    <source>
        <dbReference type="PROSITE" id="PS51161"/>
    </source>
</evidence>
<feature type="domain" description="ATP-cone" evidence="8">
    <location>
        <begin position="49"/>
        <end position="139"/>
    </location>
</feature>
<evidence type="ECO:0000256" key="1">
    <source>
        <dbReference type="ARBA" id="ARBA00022491"/>
    </source>
</evidence>
<evidence type="ECO:0000256" key="2">
    <source>
        <dbReference type="ARBA" id="ARBA00022741"/>
    </source>
</evidence>
<protein>
    <recommendedName>
        <fullName evidence="7">Transcriptional repressor NrdR</fullName>
    </recommendedName>
</protein>
<evidence type="ECO:0000313" key="10">
    <source>
        <dbReference type="Proteomes" id="UP000322454"/>
    </source>
</evidence>
<accession>A0A520XGN1</accession>
<reference evidence="9 10" key="1">
    <citation type="submission" date="2019-01" db="EMBL/GenBank/DDBJ databases">
        <title>Insights into ecological role of a new deltaproteobacterial order Candidatus Sinidesulfobacterales (Sva0485) by metagenomics and metatranscriptomics.</title>
        <authorList>
            <person name="Tan S."/>
            <person name="Liu J."/>
            <person name="Fang Y."/>
            <person name="Hedlund B."/>
            <person name="Lian Z.-H."/>
            <person name="Huang L.-Y."/>
            <person name="Li J.-T."/>
            <person name="Huang L.-N."/>
            <person name="Li W.-J."/>
            <person name="Jiang H.-C."/>
            <person name="Dong H.-L."/>
            <person name="Shu W.-S."/>
        </authorList>
    </citation>
    <scope>NUCLEOTIDE SEQUENCE [LARGE SCALE GENOMIC DNA]</scope>
    <source>
        <strain evidence="9">AP4</strain>
    </source>
</reference>
<dbReference type="InterPro" id="IPR005144">
    <property type="entry name" value="ATP-cone_dom"/>
</dbReference>
<dbReference type="EMBL" id="SHMQ01000001">
    <property type="protein sequence ID" value="RZV40358.1"/>
    <property type="molecule type" value="Genomic_DNA"/>
</dbReference>
<keyword evidence="3 7" id="KW-0067">ATP-binding</keyword>
<keyword evidence="4 7" id="KW-0805">Transcription regulation</keyword>
<dbReference type="GO" id="GO:0003677">
    <property type="term" value="F:DNA binding"/>
    <property type="evidence" value="ECO:0007669"/>
    <property type="project" value="UniProtKB-KW"/>
</dbReference>
<dbReference type="NCBIfam" id="TIGR00244">
    <property type="entry name" value="transcriptional regulator NrdR"/>
    <property type="match status" value="1"/>
</dbReference>
<evidence type="ECO:0000256" key="4">
    <source>
        <dbReference type="ARBA" id="ARBA00023015"/>
    </source>
</evidence>
<name>A0A520XGN1_9DELT</name>
<dbReference type="PANTHER" id="PTHR30455:SF2">
    <property type="entry name" value="TRANSCRIPTIONAL REPRESSOR NRDR"/>
    <property type="match status" value="1"/>
</dbReference>
<keyword evidence="2 7" id="KW-0547">Nucleotide-binding</keyword>
<gene>
    <name evidence="7 9" type="primary">nrdR</name>
    <name evidence="9" type="ORF">EVJ48_00095</name>
</gene>
<keyword evidence="1 7" id="KW-0678">Repressor</keyword>
<dbReference type="Proteomes" id="UP000322454">
    <property type="component" value="Unassembled WGS sequence"/>
</dbReference>
<dbReference type="InterPro" id="IPR003796">
    <property type="entry name" value="RNR_NrdR-like"/>
</dbReference>
<dbReference type="Pfam" id="PF03477">
    <property type="entry name" value="ATP-cone"/>
    <property type="match status" value="1"/>
</dbReference>
<dbReference type="AlphaFoldDB" id="A0A520XGN1"/>
<dbReference type="PANTHER" id="PTHR30455">
    <property type="entry name" value="TRANSCRIPTIONAL REPRESSOR NRDR"/>
    <property type="match status" value="1"/>
</dbReference>
<comment type="caution">
    <text evidence="9">The sequence shown here is derived from an EMBL/GenBank/DDBJ whole genome shotgun (WGS) entry which is preliminary data.</text>
</comment>
<evidence type="ECO:0000256" key="6">
    <source>
        <dbReference type="ARBA" id="ARBA00023163"/>
    </source>
</evidence>
<comment type="cofactor">
    <cofactor evidence="7">
        <name>Zn(2+)</name>
        <dbReference type="ChEBI" id="CHEBI:29105"/>
    </cofactor>
    <text evidence="7">Binds 1 zinc ion.</text>
</comment>
<keyword evidence="5 7" id="KW-0238">DNA-binding</keyword>
<dbReference type="GO" id="GO:0045892">
    <property type="term" value="P:negative regulation of DNA-templated transcription"/>
    <property type="evidence" value="ECO:0007669"/>
    <property type="project" value="UniProtKB-UniRule"/>
</dbReference>
<dbReference type="GO" id="GO:0008270">
    <property type="term" value="F:zinc ion binding"/>
    <property type="evidence" value="ECO:0007669"/>
    <property type="project" value="UniProtKB-UniRule"/>
</dbReference>
<proteinExistence type="inferred from homology"/>
<feature type="zinc finger region" evidence="7">
    <location>
        <begin position="3"/>
        <end position="34"/>
    </location>
</feature>
<dbReference type="InterPro" id="IPR055173">
    <property type="entry name" value="NrdR-like_N"/>
</dbReference>
<evidence type="ECO:0000256" key="5">
    <source>
        <dbReference type="ARBA" id="ARBA00023125"/>
    </source>
</evidence>